<feature type="compositionally biased region" description="Basic and acidic residues" evidence="1">
    <location>
        <begin position="886"/>
        <end position="902"/>
    </location>
</feature>
<feature type="compositionally biased region" description="Polar residues" evidence="1">
    <location>
        <begin position="728"/>
        <end position="737"/>
    </location>
</feature>
<feature type="domain" description="Fibronectin type-III" evidence="2">
    <location>
        <begin position="551"/>
        <end position="641"/>
    </location>
</feature>
<evidence type="ECO:0000259" key="2">
    <source>
        <dbReference type="PROSITE" id="PS50853"/>
    </source>
</evidence>
<feature type="compositionally biased region" description="Low complexity" evidence="1">
    <location>
        <begin position="786"/>
        <end position="798"/>
    </location>
</feature>
<dbReference type="PANTHER" id="PTHR46957">
    <property type="entry name" value="CYTOKINE RECEPTOR"/>
    <property type="match status" value="1"/>
</dbReference>
<dbReference type="Proteomes" id="UP001159405">
    <property type="component" value="Unassembled WGS sequence"/>
</dbReference>
<evidence type="ECO:0000313" key="4">
    <source>
        <dbReference type="Proteomes" id="UP001159405"/>
    </source>
</evidence>
<feature type="compositionally biased region" description="Polar residues" evidence="1">
    <location>
        <begin position="845"/>
        <end position="864"/>
    </location>
</feature>
<feature type="compositionally biased region" description="Polar residues" evidence="1">
    <location>
        <begin position="814"/>
        <end position="823"/>
    </location>
</feature>
<dbReference type="Gene3D" id="1.25.10.10">
    <property type="entry name" value="Leucine-rich Repeat Variant"/>
    <property type="match status" value="2"/>
</dbReference>
<evidence type="ECO:0000256" key="1">
    <source>
        <dbReference type="SAM" id="MobiDB-lite"/>
    </source>
</evidence>
<name>A0ABN8N8Q9_9CNID</name>
<dbReference type="PROSITE" id="PS50853">
    <property type="entry name" value="FN3"/>
    <property type="match status" value="3"/>
</dbReference>
<dbReference type="InterPro" id="IPR036116">
    <property type="entry name" value="FN3_sf"/>
</dbReference>
<gene>
    <name evidence="3" type="ORF">PLOB_00047942</name>
</gene>
<feature type="domain" description="Fibronectin type-III" evidence="2">
    <location>
        <begin position="462"/>
        <end position="548"/>
    </location>
</feature>
<keyword evidence="4" id="KW-1185">Reference proteome</keyword>
<dbReference type="PANTHER" id="PTHR46957:SF3">
    <property type="entry name" value="CYTOKINE RECEPTOR"/>
    <property type="match status" value="1"/>
</dbReference>
<evidence type="ECO:0000313" key="3">
    <source>
        <dbReference type="EMBL" id="CAH3041822.1"/>
    </source>
</evidence>
<dbReference type="EMBL" id="CALNXK010000009">
    <property type="protein sequence ID" value="CAH3041822.1"/>
    <property type="molecule type" value="Genomic_DNA"/>
</dbReference>
<dbReference type="InterPro" id="IPR013783">
    <property type="entry name" value="Ig-like_fold"/>
</dbReference>
<proteinExistence type="predicted"/>
<comment type="caution">
    <text evidence="3">The sequence shown here is derived from an EMBL/GenBank/DDBJ whole genome shotgun (WGS) entry which is preliminary data.</text>
</comment>
<dbReference type="SMART" id="SM00060">
    <property type="entry name" value="FN3"/>
    <property type="match status" value="3"/>
</dbReference>
<organism evidence="3 4">
    <name type="scientific">Porites lobata</name>
    <dbReference type="NCBI Taxonomy" id="104759"/>
    <lineage>
        <taxon>Eukaryota</taxon>
        <taxon>Metazoa</taxon>
        <taxon>Cnidaria</taxon>
        <taxon>Anthozoa</taxon>
        <taxon>Hexacorallia</taxon>
        <taxon>Scleractinia</taxon>
        <taxon>Fungiina</taxon>
        <taxon>Poritidae</taxon>
        <taxon>Porites</taxon>
    </lineage>
</organism>
<feature type="domain" description="Fibronectin type-III" evidence="2">
    <location>
        <begin position="360"/>
        <end position="458"/>
    </location>
</feature>
<accession>A0ABN8N8Q9</accession>
<dbReference type="InterPro" id="IPR011989">
    <property type="entry name" value="ARM-like"/>
</dbReference>
<dbReference type="Gene3D" id="2.60.40.10">
    <property type="entry name" value="Immunoglobulins"/>
    <property type="match status" value="3"/>
</dbReference>
<protein>
    <recommendedName>
        <fullName evidence="2">Fibronectin type-III domain-containing protein</fullName>
    </recommendedName>
</protein>
<feature type="compositionally biased region" description="Basic and acidic residues" evidence="1">
    <location>
        <begin position="764"/>
        <end position="782"/>
    </location>
</feature>
<feature type="region of interest" description="Disordered" evidence="1">
    <location>
        <begin position="665"/>
        <end position="916"/>
    </location>
</feature>
<dbReference type="InterPro" id="IPR003961">
    <property type="entry name" value="FN3_dom"/>
</dbReference>
<feature type="compositionally biased region" description="Low complexity" evidence="1">
    <location>
        <begin position="824"/>
        <end position="834"/>
    </location>
</feature>
<feature type="compositionally biased region" description="Basic and acidic residues" evidence="1">
    <location>
        <begin position="738"/>
        <end position="752"/>
    </location>
</feature>
<dbReference type="InterPro" id="IPR050713">
    <property type="entry name" value="RTP_Phos/Ushers"/>
</dbReference>
<dbReference type="CDD" id="cd00063">
    <property type="entry name" value="FN3"/>
    <property type="match status" value="3"/>
</dbReference>
<dbReference type="Pfam" id="PF00041">
    <property type="entry name" value="fn3"/>
    <property type="match status" value="2"/>
</dbReference>
<sequence length="916" mass="100939">MLLLAEAGRSLNKDLTSLFKHNLHTPRVLERLVHELHSDKELCSYLFLNHPGSEDMLWGLMNLLTEDSRTAGNASYVIGTLAETDLGKRRIVQICTDKGDQAKKILPALTNMLDMVDTETVMNAAGTMGTLAEDGECRLWMLKEDCLDEAIVKLTYLLSSKDMCTASNAALVLARLTIAEEGCARILNHRSSSHILVQLTRALGNDETGRGMNAAFAIGRLCDFEAGCKRMLFLKTSELMINSLIDMLHASDSGCCKNACFALSCIASLVQGHQRLLEHIRINSVVEMLCSLLACKDEESIWFASMMLHTLASQKRGCLYLRTQHNVKNSLEVLLQRPHLKEDTKEEAKATAAILEKLLKPKPPNIKGTGIMVKPCQYGYIEWLAIHPKSGLDVTYLLLSYVKLSWFFYGVTVYSGSRTSYIANDLTPVTRYSFYLQASTEGDDSPFSNVVSVVTPESVPSAPQCLRVLSKSTSQIKIIWEPPATSNGVLRGYQIVARGKTSSLEVHENYFILSSVPPDTECTFQVFAMTSKGRGEPAVVTASTDDLASHAPPKPVVQVLGRHELLISWESPPKPLGRINSFEVRVDGMVIYNGVEKSCTAKSLKPNTEYTITVSAWCSEGRCESVPAKKRTAREVYTPTRKPLYPYETKTLPVNKQEKVLRRAKTADVLRVPSRDSSQQERGIKGKRNGVTPDNNSRPFTTFGSSREGLVNGSPQSDKKSAGRKSKSQVPSVSRSLESLEKENDDSKERVGLSESSSFSSVDCEVKERRAVSDSVHLDVSRKLTKYNSQSTSSASSPAKDKSRKSLSVARRSSLPSSGVPQRSSKSASSQLSSGKDNRDVKRSGFSSSQKLTRVTNGASSLQVTHGHDEKPPKPPKKTQFAASFDELKQMHRETISKKEKSATAQAARDGRGYRT</sequence>
<dbReference type="SUPFAM" id="SSF49265">
    <property type="entry name" value="Fibronectin type III"/>
    <property type="match status" value="2"/>
</dbReference>
<dbReference type="InterPro" id="IPR016024">
    <property type="entry name" value="ARM-type_fold"/>
</dbReference>
<reference evidence="3 4" key="1">
    <citation type="submission" date="2022-05" db="EMBL/GenBank/DDBJ databases">
        <authorList>
            <consortium name="Genoscope - CEA"/>
            <person name="William W."/>
        </authorList>
    </citation>
    <scope>NUCLEOTIDE SEQUENCE [LARGE SCALE GENOMIC DNA]</scope>
</reference>
<feature type="compositionally biased region" description="Polar residues" evidence="1">
    <location>
        <begin position="692"/>
        <end position="705"/>
    </location>
</feature>
<dbReference type="SUPFAM" id="SSF48371">
    <property type="entry name" value="ARM repeat"/>
    <property type="match status" value="1"/>
</dbReference>